<comment type="caution">
    <text evidence="1">The sequence shown here is derived from an EMBL/GenBank/DDBJ whole genome shotgun (WGS) entry which is preliminary data.</text>
</comment>
<evidence type="ECO:0000313" key="2">
    <source>
        <dbReference type="Proteomes" id="UP000266385"/>
    </source>
</evidence>
<sequence length="60" mass="7288">MVVVPSVLGRPVPLAIMMASRREAQTKRRTWKIRRCWNRRLWLELLERFARLNPEILMEI</sequence>
<proteinExistence type="predicted"/>
<evidence type="ECO:0000313" key="1">
    <source>
        <dbReference type="EMBL" id="RIJ27211.1"/>
    </source>
</evidence>
<dbReference type="Proteomes" id="UP000266385">
    <property type="component" value="Unassembled WGS sequence"/>
</dbReference>
<protein>
    <submittedName>
        <fullName evidence="1">Uncharacterized protein</fullName>
    </submittedName>
</protein>
<dbReference type="EMBL" id="QWFX01000014">
    <property type="protein sequence ID" value="RIJ27211.1"/>
    <property type="molecule type" value="Genomic_DNA"/>
</dbReference>
<organism evidence="1 2">
    <name type="scientific">Henriciella mobilis</name>
    <dbReference type="NCBI Taxonomy" id="2305467"/>
    <lineage>
        <taxon>Bacteria</taxon>
        <taxon>Pseudomonadati</taxon>
        <taxon>Pseudomonadota</taxon>
        <taxon>Alphaproteobacteria</taxon>
        <taxon>Hyphomonadales</taxon>
        <taxon>Hyphomonadaceae</taxon>
        <taxon>Henriciella</taxon>
    </lineage>
</organism>
<gene>
    <name evidence="1" type="ORF">D1223_15410</name>
</gene>
<dbReference type="AlphaFoldDB" id="A0A399R9T9"/>
<keyword evidence="2" id="KW-1185">Reference proteome</keyword>
<name>A0A399R9T9_9PROT</name>
<reference evidence="1 2" key="1">
    <citation type="submission" date="2018-08" db="EMBL/GenBank/DDBJ databases">
        <title>Henriciella mobilis sp. nov., isolated from seawater.</title>
        <authorList>
            <person name="Cheng H."/>
            <person name="Wu Y.-H."/>
            <person name="Xu X.-W."/>
            <person name="Guo L.-L."/>
        </authorList>
    </citation>
    <scope>NUCLEOTIDE SEQUENCE [LARGE SCALE GENOMIC DNA]</scope>
    <source>
        <strain evidence="1 2">JN25</strain>
    </source>
</reference>
<accession>A0A399R9T9</accession>